<reference evidence="1 2" key="1">
    <citation type="submission" date="2015-01" db="EMBL/GenBank/DDBJ databases">
        <title>Evolution of Trichinella species and genotypes.</title>
        <authorList>
            <person name="Korhonen P.K."/>
            <person name="Edoardo P."/>
            <person name="Giuseppe L.R."/>
            <person name="Gasser R.B."/>
        </authorList>
    </citation>
    <scope>NUCLEOTIDE SEQUENCE [LARGE SCALE GENOMIC DNA]</scope>
    <source>
        <strain evidence="1">ISS588</strain>
    </source>
</reference>
<dbReference type="AlphaFoldDB" id="A0A0V1IL20"/>
<name>A0A0V1IL20_TRIPS</name>
<proteinExistence type="predicted"/>
<protein>
    <submittedName>
        <fullName evidence="1">Uncharacterized protein</fullName>
    </submittedName>
</protein>
<comment type="caution">
    <text evidence="1">The sequence shown here is derived from an EMBL/GenBank/DDBJ whole genome shotgun (WGS) entry which is preliminary data.</text>
</comment>
<sequence>MRLQIWLSSLTATPEPLHSFTPTCSPLSVALLRQSCLKTVKGSRSVGALKMKMRSGNSEKTSSRIPLKASWSLLSSSVTFCCAKNKQIETSFGHDVQKKKPRITILEVISDMQDQRINAVSTVINKA</sequence>
<keyword evidence="2" id="KW-1185">Reference proteome</keyword>
<organism evidence="1 2">
    <name type="scientific">Trichinella pseudospiralis</name>
    <name type="common">Parasitic roundworm</name>
    <dbReference type="NCBI Taxonomy" id="6337"/>
    <lineage>
        <taxon>Eukaryota</taxon>
        <taxon>Metazoa</taxon>
        <taxon>Ecdysozoa</taxon>
        <taxon>Nematoda</taxon>
        <taxon>Enoplea</taxon>
        <taxon>Dorylaimia</taxon>
        <taxon>Trichinellida</taxon>
        <taxon>Trichinellidae</taxon>
        <taxon>Trichinella</taxon>
    </lineage>
</organism>
<evidence type="ECO:0000313" key="1">
    <source>
        <dbReference type="EMBL" id="KRZ23341.1"/>
    </source>
</evidence>
<accession>A0A0V1IL20</accession>
<dbReference type="Proteomes" id="UP000054805">
    <property type="component" value="Unassembled WGS sequence"/>
</dbReference>
<evidence type="ECO:0000313" key="2">
    <source>
        <dbReference type="Proteomes" id="UP000054805"/>
    </source>
</evidence>
<dbReference type="EMBL" id="JYDS01000147">
    <property type="protein sequence ID" value="KRZ23341.1"/>
    <property type="molecule type" value="Genomic_DNA"/>
</dbReference>
<gene>
    <name evidence="1" type="ORF">T4B_3924</name>
</gene>